<dbReference type="KEGG" id="syn:slr1591"/>
<dbReference type="IntAct" id="P72969">
    <property type="interactions" value="7"/>
</dbReference>
<keyword evidence="5" id="KW-0560">Oxidoreductase</keyword>
<dbReference type="InterPro" id="IPR017584">
    <property type="entry name" value="Pyridine_nucleo_diS_OxRdtase_N"/>
</dbReference>
<dbReference type="GO" id="GO:0003955">
    <property type="term" value="F:NAD(P)H dehydrogenase (quinone) activity"/>
    <property type="evidence" value="ECO:0000318"/>
    <property type="project" value="GO_Central"/>
</dbReference>
<dbReference type="NCBIfam" id="TIGR03169">
    <property type="entry name" value="Nterm_to_SelD"/>
    <property type="match status" value="1"/>
</dbReference>
<dbReference type="PaxDb" id="1148-1652062"/>
<dbReference type="PhylomeDB" id="P72969"/>
<dbReference type="Pfam" id="PF07992">
    <property type="entry name" value="Pyr_redox_2"/>
    <property type="match status" value="1"/>
</dbReference>
<reference evidence="7 8" key="1">
    <citation type="journal article" date="1995" name="DNA Res.">
        <title>Sequence analysis of the genome of the unicellular cyanobacterium Synechocystis sp. strain PCC6803. I. Sequence features in the 1 Mb region from map positions 64% to 92% of the genome.</title>
        <authorList>
            <person name="Kaneko T."/>
            <person name="Tanaka A."/>
            <person name="Sato S."/>
            <person name="Kotani H."/>
            <person name="Sazuka T."/>
            <person name="Miyajima N."/>
            <person name="Sugiura M."/>
            <person name="Tabata S."/>
        </authorList>
    </citation>
    <scope>NUCLEOTIDE SEQUENCE [LARGE SCALE GENOMIC DNA]</scope>
    <source>
        <strain evidence="8">ATCC 27184 / PCC 6803 / Kazusa</strain>
    </source>
</reference>
<keyword evidence="3" id="KW-0285">Flavoprotein</keyword>
<evidence type="ECO:0000256" key="2">
    <source>
        <dbReference type="ARBA" id="ARBA00005272"/>
    </source>
</evidence>
<evidence type="ECO:0000259" key="6">
    <source>
        <dbReference type="Pfam" id="PF07992"/>
    </source>
</evidence>
<sequence length="382" mass="41981">MAKKLLLVGGGHSNALVLKHWCRHPLADVELTLVSDVRQTPYSGMLPGYLAGFYSYGESHIDLAPLCASAGAIFVQDKAIAVNPEQNLLTTAEGRQLSFDCLSLDIGSTPFIDDIVGAEYGIPAKPVPQFLTAWLALLENIDQNRPKKVTLAIAGGGAGGVELAFNLQARLAKLFPAMGLDMQIWQRGAILLPHHSVQGRKLIERLLVKQNIAVLLNHPVTSIEPEFSPDDNPLTCYKLWSNDHWQSVNAVFLVTQASPAPWLAQSGLSLDSRGFVSVKPTLQSYSHGHIFAAGDVANMIDHPRPKAGVFAVRQGKPLFENLQHYLSHQTLKTFVPQSKYLSLLGTRDGRAIALWGPWASYGHCWWRLKDYIDRQFMAGFSA</sequence>
<dbReference type="InterPro" id="IPR051169">
    <property type="entry name" value="NADH-Q_oxidoreductase"/>
</dbReference>
<dbReference type="GO" id="GO:0019646">
    <property type="term" value="P:aerobic electron transport chain"/>
    <property type="evidence" value="ECO:0000318"/>
    <property type="project" value="GO_Central"/>
</dbReference>
<dbReference type="SMR" id="P72969"/>
<dbReference type="EnsemblBacteria" id="BAA16987">
    <property type="protein sequence ID" value="BAA16987"/>
    <property type="gene ID" value="BAA16987"/>
</dbReference>
<dbReference type="InParanoid" id="P72969"/>
<evidence type="ECO:0000256" key="1">
    <source>
        <dbReference type="ARBA" id="ARBA00001974"/>
    </source>
</evidence>
<dbReference type="AlphaFoldDB" id="P72969"/>
<name>P72969_SYNY3</name>
<dbReference type="InterPro" id="IPR036188">
    <property type="entry name" value="FAD/NAD-bd_sf"/>
</dbReference>
<evidence type="ECO:0000313" key="8">
    <source>
        <dbReference type="Proteomes" id="UP000001425"/>
    </source>
</evidence>
<comment type="similarity">
    <text evidence="2">Belongs to the NADH dehydrogenase family.</text>
</comment>
<dbReference type="eggNOG" id="COG1252">
    <property type="taxonomic scope" value="Bacteria"/>
</dbReference>
<evidence type="ECO:0000256" key="5">
    <source>
        <dbReference type="ARBA" id="ARBA00023002"/>
    </source>
</evidence>
<feature type="domain" description="FAD/NAD(P)-binding" evidence="6">
    <location>
        <begin position="5"/>
        <end position="315"/>
    </location>
</feature>
<organism evidence="7 8">
    <name type="scientific">Synechocystis sp. (strain ATCC 27184 / PCC 6803 / Kazusa)</name>
    <dbReference type="NCBI Taxonomy" id="1111708"/>
    <lineage>
        <taxon>Bacteria</taxon>
        <taxon>Bacillati</taxon>
        <taxon>Cyanobacteriota</taxon>
        <taxon>Cyanophyceae</taxon>
        <taxon>Synechococcales</taxon>
        <taxon>Merismopediaceae</taxon>
        <taxon>Synechocystis</taxon>
    </lineage>
</organism>
<reference evidence="7 8" key="2">
    <citation type="journal article" date="1996" name="DNA Res.">
        <title>Sequence analysis of the genome of the unicellular cyanobacterium Synechocystis sp. strain PCC6803. II. Sequence determination of the entire genome and assignment of potential protein-coding regions.</title>
        <authorList>
            <person name="Kaneko T."/>
            <person name="Sato S."/>
            <person name="Kotani H."/>
            <person name="Tanaka A."/>
            <person name="Asamizu E."/>
            <person name="Nakamura Y."/>
            <person name="Miyajima N."/>
            <person name="Hirosawa M."/>
            <person name="Sugiura M."/>
            <person name="Sasamoto S."/>
            <person name="Kimura T."/>
            <person name="Hosouchi T."/>
            <person name="Matsuno A."/>
            <person name="Muraki A."/>
            <person name="Nakazaki N."/>
            <person name="Naruo K."/>
            <person name="Okumura S."/>
            <person name="Shimpo S."/>
            <person name="Takeuchi C."/>
            <person name="Wada T."/>
            <person name="Watanabe A."/>
            <person name="Yamada M."/>
            <person name="Yasuda M."/>
            <person name="Tabata S."/>
        </authorList>
    </citation>
    <scope>NUCLEOTIDE SEQUENCE [LARGE SCALE GENOMIC DNA]</scope>
    <source>
        <strain evidence="8">ATCC 27184 / PCC 6803 / Kazusa</strain>
    </source>
</reference>
<keyword evidence="8" id="KW-1185">Reference proteome</keyword>
<evidence type="ECO:0000313" key="7">
    <source>
        <dbReference type="EMBL" id="BAA16987.1"/>
    </source>
</evidence>
<dbReference type="PANTHER" id="PTHR42913:SF9">
    <property type="entry name" value="SLR1591 PROTEIN"/>
    <property type="match status" value="1"/>
</dbReference>
<accession>P72969</accession>
<dbReference type="PANTHER" id="PTHR42913">
    <property type="entry name" value="APOPTOSIS-INDUCING FACTOR 1"/>
    <property type="match status" value="1"/>
</dbReference>
<dbReference type="PIR" id="S74947">
    <property type="entry name" value="S74947"/>
</dbReference>
<evidence type="ECO:0000256" key="3">
    <source>
        <dbReference type="ARBA" id="ARBA00022630"/>
    </source>
</evidence>
<dbReference type="Proteomes" id="UP000001425">
    <property type="component" value="Chromosome"/>
</dbReference>
<dbReference type="Gene3D" id="3.50.50.100">
    <property type="match status" value="1"/>
</dbReference>
<gene>
    <name evidence="7" type="ordered locus">slr1591</name>
</gene>
<dbReference type="InterPro" id="IPR023753">
    <property type="entry name" value="FAD/NAD-binding_dom"/>
</dbReference>
<protein>
    <submittedName>
        <fullName evidence="7">Slr1591 protein</fullName>
    </submittedName>
</protein>
<keyword evidence="4" id="KW-0274">FAD</keyword>
<dbReference type="STRING" id="1148.gene:10497848"/>
<evidence type="ECO:0000256" key="4">
    <source>
        <dbReference type="ARBA" id="ARBA00022827"/>
    </source>
</evidence>
<proteinExistence type="inferred from homology"/>
<dbReference type="EMBL" id="BA000022">
    <property type="protein sequence ID" value="BAA16987.1"/>
    <property type="molecule type" value="Genomic_DNA"/>
</dbReference>
<comment type="cofactor">
    <cofactor evidence="1">
        <name>FAD</name>
        <dbReference type="ChEBI" id="CHEBI:57692"/>
    </cofactor>
</comment>
<dbReference type="SUPFAM" id="SSF51905">
    <property type="entry name" value="FAD/NAD(P)-binding domain"/>
    <property type="match status" value="2"/>
</dbReference>